<dbReference type="PANTHER" id="PTHR10351">
    <property type="entry name" value="TRANSCRIPTION FACTOR BTF3 FAMILY MEMBER"/>
    <property type="match status" value="1"/>
</dbReference>
<evidence type="ECO:0000256" key="1">
    <source>
        <dbReference type="SAM" id="MobiDB-lite"/>
    </source>
</evidence>
<proteinExistence type="predicted"/>
<dbReference type="InterPro" id="IPR039370">
    <property type="entry name" value="BTF3"/>
</dbReference>
<sequence length="101" mass="11201">MAHPRPPEHQPYYPQQPLICSDKTKETLMNQENSPNCRHRYAMVGKELLAEEASETSLGQTVCPNSVDGKAPLATGDDDDDDDEVPDLVENFDEASKNEAN</sequence>
<gene>
    <name evidence="2" type="ORF">P7K49_034997</name>
</gene>
<reference evidence="2 3" key="1">
    <citation type="submission" date="2023-05" db="EMBL/GenBank/DDBJ databases">
        <title>B98-5 Cell Line De Novo Hybrid Assembly: An Optical Mapping Approach.</title>
        <authorList>
            <person name="Kananen K."/>
            <person name="Auerbach J.A."/>
            <person name="Kautto E."/>
            <person name="Blachly J.S."/>
        </authorList>
    </citation>
    <scope>NUCLEOTIDE SEQUENCE [LARGE SCALE GENOMIC DNA]</scope>
    <source>
        <strain evidence="2">B95-8</strain>
        <tissue evidence="2">Cell line</tissue>
    </source>
</reference>
<name>A0ABQ9TWA9_SAGOE</name>
<evidence type="ECO:0000313" key="3">
    <source>
        <dbReference type="Proteomes" id="UP001266305"/>
    </source>
</evidence>
<comment type="caution">
    <text evidence="2">The sequence shown here is derived from an EMBL/GenBank/DDBJ whole genome shotgun (WGS) entry which is preliminary data.</text>
</comment>
<accession>A0ABQ9TWA9</accession>
<keyword evidence="3" id="KW-1185">Reference proteome</keyword>
<feature type="compositionally biased region" description="Acidic residues" evidence="1">
    <location>
        <begin position="76"/>
        <end position="93"/>
    </location>
</feature>
<organism evidence="2 3">
    <name type="scientific">Saguinus oedipus</name>
    <name type="common">Cotton-top tamarin</name>
    <name type="synonym">Oedipomidas oedipus</name>
    <dbReference type="NCBI Taxonomy" id="9490"/>
    <lineage>
        <taxon>Eukaryota</taxon>
        <taxon>Metazoa</taxon>
        <taxon>Chordata</taxon>
        <taxon>Craniata</taxon>
        <taxon>Vertebrata</taxon>
        <taxon>Euteleostomi</taxon>
        <taxon>Mammalia</taxon>
        <taxon>Eutheria</taxon>
        <taxon>Euarchontoglires</taxon>
        <taxon>Primates</taxon>
        <taxon>Haplorrhini</taxon>
        <taxon>Platyrrhini</taxon>
        <taxon>Cebidae</taxon>
        <taxon>Callitrichinae</taxon>
        <taxon>Saguinus</taxon>
    </lineage>
</organism>
<protein>
    <submittedName>
        <fullName evidence="2">Uncharacterized protein</fullName>
    </submittedName>
</protein>
<dbReference type="EMBL" id="JASSZA010000019">
    <property type="protein sequence ID" value="KAK2089090.1"/>
    <property type="molecule type" value="Genomic_DNA"/>
</dbReference>
<feature type="region of interest" description="Disordered" evidence="1">
    <location>
        <begin position="52"/>
        <end position="101"/>
    </location>
</feature>
<evidence type="ECO:0000313" key="2">
    <source>
        <dbReference type="EMBL" id="KAK2089090.1"/>
    </source>
</evidence>
<dbReference type="Proteomes" id="UP001266305">
    <property type="component" value="Unassembled WGS sequence"/>
</dbReference>